<gene>
    <name evidence="4" type="primary">20214023</name>
    <name evidence="3" type="ORF">HELRODRAFT_67160</name>
</gene>
<dbReference type="KEGG" id="hro:HELRODRAFT_67160"/>
<dbReference type="GeneID" id="20214023"/>
<dbReference type="GO" id="GO:0005525">
    <property type="term" value="F:GTP binding"/>
    <property type="evidence" value="ECO:0000318"/>
    <property type="project" value="GO_Central"/>
</dbReference>
<dbReference type="EnsemblMetazoa" id="HelroT67160">
    <property type="protein sequence ID" value="HelroP67160"/>
    <property type="gene ID" value="HelroG67160"/>
</dbReference>
<dbReference type="SMART" id="SM00173">
    <property type="entry name" value="RAS"/>
    <property type="match status" value="1"/>
</dbReference>
<dbReference type="Pfam" id="PF00071">
    <property type="entry name" value="Ras"/>
    <property type="match status" value="1"/>
</dbReference>
<evidence type="ECO:0000313" key="5">
    <source>
        <dbReference type="Proteomes" id="UP000015101"/>
    </source>
</evidence>
<protein>
    <recommendedName>
        <fullName evidence="6">Small monomeric GTPase</fullName>
    </recommendedName>
</protein>
<dbReference type="HOGENOM" id="CLU_041217_3_3_1"/>
<accession>T1FYX5</accession>
<reference evidence="5" key="1">
    <citation type="submission" date="2012-12" db="EMBL/GenBank/DDBJ databases">
        <authorList>
            <person name="Hellsten U."/>
            <person name="Grimwood J."/>
            <person name="Chapman J.A."/>
            <person name="Shapiro H."/>
            <person name="Aerts A."/>
            <person name="Otillar R.P."/>
            <person name="Terry A.Y."/>
            <person name="Boore J.L."/>
            <person name="Simakov O."/>
            <person name="Marletaz F."/>
            <person name="Cho S.-J."/>
            <person name="Edsinger-Gonzales E."/>
            <person name="Havlak P."/>
            <person name="Kuo D.-H."/>
            <person name="Larsson T."/>
            <person name="Lv J."/>
            <person name="Arendt D."/>
            <person name="Savage R."/>
            <person name="Osoegawa K."/>
            <person name="de Jong P."/>
            <person name="Lindberg D.R."/>
            <person name="Seaver E.C."/>
            <person name="Weisblat D.A."/>
            <person name="Putnam N.H."/>
            <person name="Grigoriev I.V."/>
            <person name="Rokhsar D.S."/>
        </authorList>
    </citation>
    <scope>NUCLEOTIDE SEQUENCE</scope>
</reference>
<reference evidence="4" key="3">
    <citation type="submission" date="2015-06" db="UniProtKB">
        <authorList>
            <consortium name="EnsemblMetazoa"/>
        </authorList>
    </citation>
    <scope>IDENTIFICATION</scope>
</reference>
<dbReference type="SMART" id="SM00175">
    <property type="entry name" value="RAB"/>
    <property type="match status" value="1"/>
</dbReference>
<dbReference type="RefSeq" id="XP_009022537.1">
    <property type="nucleotide sequence ID" value="XM_009024289.1"/>
</dbReference>
<dbReference type="EMBL" id="AMQM01001106">
    <property type="status" value="NOT_ANNOTATED_CDS"/>
    <property type="molecule type" value="Genomic_DNA"/>
</dbReference>
<dbReference type="Gene3D" id="3.40.50.300">
    <property type="entry name" value="P-loop containing nucleotide triphosphate hydrolases"/>
    <property type="match status" value="1"/>
</dbReference>
<name>T1FYX5_HELRO</name>
<dbReference type="InterPro" id="IPR001806">
    <property type="entry name" value="Small_GTPase"/>
</dbReference>
<evidence type="ECO:0000313" key="4">
    <source>
        <dbReference type="EnsemblMetazoa" id="HelroP67160"/>
    </source>
</evidence>
<dbReference type="CTD" id="20214023"/>
<dbReference type="Proteomes" id="UP000015101">
    <property type="component" value="Unassembled WGS sequence"/>
</dbReference>
<dbReference type="SMART" id="SM00174">
    <property type="entry name" value="RHO"/>
    <property type="match status" value="1"/>
</dbReference>
<dbReference type="EMBL" id="KB097143">
    <property type="protein sequence ID" value="ESN99055.1"/>
    <property type="molecule type" value="Genomic_DNA"/>
</dbReference>
<dbReference type="InterPro" id="IPR005225">
    <property type="entry name" value="Small_GTP-bd"/>
</dbReference>
<dbReference type="SUPFAM" id="SSF52540">
    <property type="entry name" value="P-loop containing nucleoside triphosphate hydrolases"/>
    <property type="match status" value="1"/>
</dbReference>
<dbReference type="GO" id="GO:0005246">
    <property type="term" value="F:calcium channel regulator activity"/>
    <property type="evidence" value="ECO:0000318"/>
    <property type="project" value="GO_Central"/>
</dbReference>
<reference evidence="3 5" key="2">
    <citation type="journal article" date="2013" name="Nature">
        <title>Insights into bilaterian evolution from three spiralian genomes.</title>
        <authorList>
            <person name="Simakov O."/>
            <person name="Marletaz F."/>
            <person name="Cho S.J."/>
            <person name="Edsinger-Gonzales E."/>
            <person name="Havlak P."/>
            <person name="Hellsten U."/>
            <person name="Kuo D.H."/>
            <person name="Larsson T."/>
            <person name="Lv J."/>
            <person name="Arendt D."/>
            <person name="Savage R."/>
            <person name="Osoegawa K."/>
            <person name="de Jong P."/>
            <person name="Grimwood J."/>
            <person name="Chapman J.A."/>
            <person name="Shapiro H."/>
            <person name="Aerts A."/>
            <person name="Otillar R.P."/>
            <person name="Terry A.Y."/>
            <person name="Boore J.L."/>
            <person name="Grigoriev I.V."/>
            <person name="Lindberg D.R."/>
            <person name="Seaver E.C."/>
            <person name="Weisblat D.A."/>
            <person name="Putnam N.H."/>
            <person name="Rokhsar D.S."/>
        </authorList>
    </citation>
    <scope>NUCLEOTIDE SEQUENCE</scope>
</reference>
<dbReference type="AlphaFoldDB" id="T1FYX5"/>
<dbReference type="InParanoid" id="T1FYX5"/>
<evidence type="ECO:0000256" key="1">
    <source>
        <dbReference type="ARBA" id="ARBA00008846"/>
    </source>
</evidence>
<evidence type="ECO:0000256" key="2">
    <source>
        <dbReference type="ARBA" id="ARBA00022553"/>
    </source>
</evidence>
<dbReference type="GO" id="GO:0005886">
    <property type="term" value="C:plasma membrane"/>
    <property type="evidence" value="ECO:0000318"/>
    <property type="project" value="GO_Central"/>
</dbReference>
<dbReference type="EMBL" id="AMQM01001105">
    <property type="status" value="NOT_ANNOTATED_CDS"/>
    <property type="molecule type" value="Genomic_DNA"/>
</dbReference>
<dbReference type="GO" id="GO:0003924">
    <property type="term" value="F:GTPase activity"/>
    <property type="evidence" value="ECO:0007669"/>
    <property type="project" value="InterPro"/>
</dbReference>
<dbReference type="PANTHER" id="PTHR45775">
    <property type="entry name" value="RAD, GEM/KIR FAMILY MEMBER 2, ISOFORM C"/>
    <property type="match status" value="1"/>
</dbReference>
<dbReference type="InterPro" id="IPR051641">
    <property type="entry name" value="RGK_GTP-binding_reg"/>
</dbReference>
<keyword evidence="2" id="KW-0597">Phosphoprotein</keyword>
<dbReference type="eggNOG" id="KOG0395">
    <property type="taxonomic scope" value="Eukaryota"/>
</dbReference>
<evidence type="ECO:0000313" key="3">
    <source>
        <dbReference type="EMBL" id="ESN99055.1"/>
    </source>
</evidence>
<dbReference type="STRING" id="6412.T1FYX5"/>
<organism evidence="4 5">
    <name type="scientific">Helobdella robusta</name>
    <name type="common">Californian leech</name>
    <dbReference type="NCBI Taxonomy" id="6412"/>
    <lineage>
        <taxon>Eukaryota</taxon>
        <taxon>Metazoa</taxon>
        <taxon>Spiralia</taxon>
        <taxon>Lophotrochozoa</taxon>
        <taxon>Annelida</taxon>
        <taxon>Clitellata</taxon>
        <taxon>Hirudinea</taxon>
        <taxon>Rhynchobdellida</taxon>
        <taxon>Glossiphoniidae</taxon>
        <taxon>Helobdella</taxon>
    </lineage>
</organism>
<dbReference type="PRINTS" id="PR00449">
    <property type="entry name" value="RASTRNSFRMNG"/>
</dbReference>
<dbReference type="PANTHER" id="PTHR45775:SF6">
    <property type="entry name" value="RAD, GEM_KIR FAMILY MEMBER 2, ISOFORM C"/>
    <property type="match status" value="1"/>
</dbReference>
<proteinExistence type="inferred from homology"/>
<dbReference type="OMA" id="ASEDCFE"/>
<dbReference type="PROSITE" id="PS51419">
    <property type="entry name" value="RAB"/>
    <property type="match status" value="1"/>
</dbReference>
<keyword evidence="5" id="KW-1185">Reference proteome</keyword>
<comment type="similarity">
    <text evidence="1">Belongs to the small GTPase superfamily. RGK family.</text>
</comment>
<dbReference type="OrthoDB" id="5239715at2759"/>
<dbReference type="FunFam" id="3.40.50.300:FF:000664">
    <property type="entry name" value="Uncharacterized protein, isoform B"/>
    <property type="match status" value="1"/>
</dbReference>
<evidence type="ECO:0008006" key="6">
    <source>
        <dbReference type="Google" id="ProtNLM"/>
    </source>
</evidence>
<sequence>VLGDQGVGKTTLLQQFFTSEFMGNADLVFDKEYEKTVSVEIDGQETTVTFVDLPSNNVKILQIYKPQNSQQYSEIDAFIVCYSITDRQSFDFALSLLREFRHRTDTAVILVANKSDLVRSRKVTFEEGRSVCRKYNCKFIEVSAAFNHCVDDLLVGLVHQIRLNPSRQRAKSVPNTGCNMSSDALLSTKSSSSSSSSSHFSTSCFRGAKVFFAEFLFGFRKKKSRSCDNLWSARRNWLKIFF</sequence>
<dbReference type="NCBIfam" id="TIGR00231">
    <property type="entry name" value="small_GTP"/>
    <property type="match status" value="1"/>
</dbReference>
<dbReference type="PROSITE" id="PS51421">
    <property type="entry name" value="RAS"/>
    <property type="match status" value="1"/>
</dbReference>
<dbReference type="InterPro" id="IPR027417">
    <property type="entry name" value="P-loop_NTPase"/>
</dbReference>